<reference evidence="2" key="1">
    <citation type="submission" date="2015-06" db="EMBL/GenBank/DDBJ databases">
        <authorList>
            <person name="Nguyen H."/>
        </authorList>
    </citation>
    <scope>NUCLEOTIDE SEQUENCE</scope>
    <source>
        <strain evidence="2">DAOM 180753</strain>
    </source>
</reference>
<evidence type="ECO:0000256" key="1">
    <source>
        <dbReference type="SAM" id="MobiDB-lite"/>
    </source>
</evidence>
<keyword evidence="3" id="KW-1185">Reference proteome</keyword>
<organism evidence="2 3">
    <name type="scientific">Penicillium thymicola</name>
    <dbReference type="NCBI Taxonomy" id="293382"/>
    <lineage>
        <taxon>Eukaryota</taxon>
        <taxon>Fungi</taxon>
        <taxon>Dikarya</taxon>
        <taxon>Ascomycota</taxon>
        <taxon>Pezizomycotina</taxon>
        <taxon>Eurotiomycetes</taxon>
        <taxon>Eurotiomycetidae</taxon>
        <taxon>Eurotiales</taxon>
        <taxon>Aspergillaceae</taxon>
        <taxon>Penicillium</taxon>
    </lineage>
</organism>
<feature type="compositionally biased region" description="Basic residues" evidence="1">
    <location>
        <begin position="60"/>
        <end position="70"/>
    </location>
</feature>
<feature type="region of interest" description="Disordered" evidence="1">
    <location>
        <begin position="56"/>
        <end position="79"/>
    </location>
</feature>
<reference evidence="2" key="2">
    <citation type="journal article" date="2016" name="Fungal Biol.">
        <title>Ochratoxin A production by Penicillium thymicola.</title>
        <authorList>
            <person name="Nguyen H.D.T."/>
            <person name="McMullin D.R."/>
            <person name="Ponomareva E."/>
            <person name="Riley R."/>
            <person name="Pomraning K.R."/>
            <person name="Baker S.E."/>
            <person name="Seifert K.A."/>
        </authorList>
    </citation>
    <scope>NUCLEOTIDE SEQUENCE</scope>
    <source>
        <strain evidence="2">DAOM 180753</strain>
    </source>
</reference>
<evidence type="ECO:0000313" key="3">
    <source>
        <dbReference type="Proteomes" id="UP001227192"/>
    </source>
</evidence>
<gene>
    <name evidence="2" type="ORF">VN97_g2751</name>
</gene>
<dbReference type="AlphaFoldDB" id="A0AAI9XB54"/>
<protein>
    <submittedName>
        <fullName evidence="2">Uncharacterized protein</fullName>
    </submittedName>
</protein>
<accession>A0AAI9XB54</accession>
<dbReference type="Proteomes" id="UP001227192">
    <property type="component" value="Unassembled WGS sequence"/>
</dbReference>
<dbReference type="EMBL" id="LACB01000055">
    <property type="protein sequence ID" value="KAJ9490497.1"/>
    <property type="molecule type" value="Genomic_DNA"/>
</dbReference>
<sequence length="79" mass="8865">MESLTGKKLTEDQNLSKIQDQLGNQLDGVFGKAGGGVWEKDLLLCHETVPAFSRLVTPEKKKKKKKKQIIKRNQQDSGQ</sequence>
<name>A0AAI9XB54_PENTH</name>
<proteinExistence type="predicted"/>
<comment type="caution">
    <text evidence="2">The sequence shown here is derived from an EMBL/GenBank/DDBJ whole genome shotgun (WGS) entry which is preliminary data.</text>
</comment>
<evidence type="ECO:0000313" key="2">
    <source>
        <dbReference type="EMBL" id="KAJ9490497.1"/>
    </source>
</evidence>